<dbReference type="Pfam" id="PF03070">
    <property type="entry name" value="TENA_THI-4"/>
    <property type="match status" value="1"/>
</dbReference>
<feature type="domain" description="Thiaminase-2/PQQC" evidence="3">
    <location>
        <begin position="14"/>
        <end position="213"/>
    </location>
</feature>
<dbReference type="GO" id="GO:0006772">
    <property type="term" value="P:thiamine metabolic process"/>
    <property type="evidence" value="ECO:0007669"/>
    <property type="project" value="UniProtKB-ARBA"/>
</dbReference>
<accession>A0A507FDF9</accession>
<sequence length="222" mass="25303">MTIEDQRFTAKLRQESEPKWTNAVQHRFVHELLDGSIHQDVLRRYLIQDHRFLDSFLALLGAAMAHADTFDARITLGKFVGLVAGGENTYFERAFQELGVDSERRSSDPDSVPTAGFKAIMIEASKSGSYAAILSVLSVAEWLYMDWASIAPKEMSESLSFVNREWFELHRGAWFEGVVEFLRSELDRVGPANEEICRDYFSRAVGLELEFFNDAYACIDKK</sequence>
<keyword evidence="5" id="KW-1185">Reference proteome</keyword>
<dbReference type="InterPro" id="IPR004305">
    <property type="entry name" value="Thiaminase-2/PQQC"/>
</dbReference>
<evidence type="ECO:0000313" key="4">
    <source>
        <dbReference type="EMBL" id="TPX73775.1"/>
    </source>
</evidence>
<gene>
    <name evidence="4" type="ORF">CcCBS67573_g04956</name>
</gene>
<dbReference type="Gene3D" id="1.20.910.10">
    <property type="entry name" value="Heme oxygenase-like"/>
    <property type="match status" value="1"/>
</dbReference>
<dbReference type="InterPro" id="IPR016084">
    <property type="entry name" value="Haem_Oase-like_multi-hlx"/>
</dbReference>
<feature type="binding site" evidence="2">
    <location>
        <position position="49"/>
    </location>
    <ligand>
        <name>substrate</name>
    </ligand>
</feature>
<evidence type="ECO:0000313" key="5">
    <source>
        <dbReference type="Proteomes" id="UP000320333"/>
    </source>
</evidence>
<proteinExistence type="predicted"/>
<comment type="caution">
    <text evidence="4">The sequence shown here is derived from an EMBL/GenBank/DDBJ whole genome shotgun (WGS) entry which is preliminary data.</text>
</comment>
<dbReference type="OrthoDB" id="37730at2759"/>
<evidence type="ECO:0000256" key="1">
    <source>
        <dbReference type="PIRSR" id="PIRSR003170-1"/>
    </source>
</evidence>
<dbReference type="AlphaFoldDB" id="A0A507FDF9"/>
<dbReference type="GO" id="GO:0005829">
    <property type="term" value="C:cytosol"/>
    <property type="evidence" value="ECO:0007669"/>
    <property type="project" value="TreeGrafter"/>
</dbReference>
<evidence type="ECO:0000256" key="2">
    <source>
        <dbReference type="PIRSR" id="PIRSR003170-2"/>
    </source>
</evidence>
<protein>
    <recommendedName>
        <fullName evidence="3">Thiaminase-2/PQQC domain-containing protein</fullName>
    </recommendedName>
</protein>
<evidence type="ECO:0000259" key="3">
    <source>
        <dbReference type="Pfam" id="PF03070"/>
    </source>
</evidence>
<organism evidence="4 5">
    <name type="scientific">Chytriomyces confervae</name>
    <dbReference type="NCBI Taxonomy" id="246404"/>
    <lineage>
        <taxon>Eukaryota</taxon>
        <taxon>Fungi</taxon>
        <taxon>Fungi incertae sedis</taxon>
        <taxon>Chytridiomycota</taxon>
        <taxon>Chytridiomycota incertae sedis</taxon>
        <taxon>Chytridiomycetes</taxon>
        <taxon>Chytridiales</taxon>
        <taxon>Chytriomycetaceae</taxon>
        <taxon>Chytriomyces</taxon>
    </lineage>
</organism>
<feature type="active site" description="Proton donor" evidence="1">
    <location>
        <position position="208"/>
    </location>
</feature>
<dbReference type="PANTHER" id="PTHR43198">
    <property type="entry name" value="BIFUNCTIONAL TH2 PROTEIN"/>
    <property type="match status" value="1"/>
</dbReference>
<dbReference type="STRING" id="246404.A0A507FDF9"/>
<dbReference type="PIRSF" id="PIRSF003170">
    <property type="entry name" value="Pet18p"/>
    <property type="match status" value="1"/>
</dbReference>
<dbReference type="EMBL" id="QEAP01000165">
    <property type="protein sequence ID" value="TPX73775.1"/>
    <property type="molecule type" value="Genomic_DNA"/>
</dbReference>
<name>A0A507FDF9_9FUNG</name>
<reference evidence="4 5" key="1">
    <citation type="journal article" date="2019" name="Sci. Rep.">
        <title>Comparative genomics of chytrid fungi reveal insights into the obligate biotrophic and pathogenic lifestyle of Synchytrium endobioticum.</title>
        <authorList>
            <person name="van de Vossenberg B.T.L.H."/>
            <person name="Warris S."/>
            <person name="Nguyen H.D.T."/>
            <person name="van Gent-Pelzer M.P.E."/>
            <person name="Joly D.L."/>
            <person name="van de Geest H.C."/>
            <person name="Bonants P.J.M."/>
            <person name="Smith D.S."/>
            <person name="Levesque C.A."/>
            <person name="van der Lee T.A.J."/>
        </authorList>
    </citation>
    <scope>NUCLEOTIDE SEQUENCE [LARGE SCALE GENOMIC DNA]</scope>
    <source>
        <strain evidence="4 5">CBS 675.73</strain>
    </source>
</reference>
<dbReference type="InterPro" id="IPR050967">
    <property type="entry name" value="Thiamine_Salvage_TenA"/>
</dbReference>
<dbReference type="Proteomes" id="UP000320333">
    <property type="component" value="Unassembled WGS sequence"/>
</dbReference>
<dbReference type="SUPFAM" id="SSF48613">
    <property type="entry name" value="Heme oxygenase-like"/>
    <property type="match status" value="1"/>
</dbReference>
<dbReference type="InterPro" id="IPR026285">
    <property type="entry name" value="TenA_E"/>
</dbReference>
<feature type="binding site" evidence="2">
    <location>
        <position position="87"/>
    </location>
    <ligand>
        <name>substrate</name>
    </ligand>
</feature>
<dbReference type="CDD" id="cd19358">
    <property type="entry name" value="TenA_E_Spr0628-like"/>
    <property type="match status" value="1"/>
</dbReference>
<feature type="binding site" evidence="2">
    <location>
        <position position="141"/>
    </location>
    <ligand>
        <name>substrate</name>
    </ligand>
</feature>
<dbReference type="PANTHER" id="PTHR43198:SF2">
    <property type="entry name" value="SI:CH1073-67J19.1-RELATED"/>
    <property type="match status" value="1"/>
</dbReference>